<dbReference type="Proteomes" id="UP000186308">
    <property type="component" value="Unassembled WGS sequence"/>
</dbReference>
<dbReference type="RefSeq" id="WP_245594061.1">
    <property type="nucleotide sequence ID" value="NZ_FTNE01000009.1"/>
</dbReference>
<reference evidence="2 3" key="1">
    <citation type="submission" date="2017-01" db="EMBL/GenBank/DDBJ databases">
        <authorList>
            <person name="Varghese N."/>
            <person name="Submissions S."/>
        </authorList>
    </citation>
    <scope>NUCLEOTIDE SEQUENCE [LARGE SCALE GENOMIC DNA]</scope>
    <source>
        <strain evidence="2 3">ATCC 35905</strain>
    </source>
</reference>
<accession>A0A8G2CKF8</accession>
<organism evidence="2 3">
    <name type="scientific">Acidiphilium rubrum</name>
    <dbReference type="NCBI Taxonomy" id="526"/>
    <lineage>
        <taxon>Bacteria</taxon>
        <taxon>Pseudomonadati</taxon>
        <taxon>Pseudomonadota</taxon>
        <taxon>Alphaproteobacteria</taxon>
        <taxon>Acetobacterales</taxon>
        <taxon>Acidocellaceae</taxon>
        <taxon>Acidiphilium</taxon>
    </lineage>
</organism>
<dbReference type="EMBL" id="FTNE01000009">
    <property type="protein sequence ID" value="SIQ76577.1"/>
    <property type="molecule type" value="Genomic_DNA"/>
</dbReference>
<dbReference type="InterPro" id="IPR049625">
    <property type="entry name" value="Glyco_transf_61_cat"/>
</dbReference>
<keyword evidence="3" id="KW-1185">Reference proteome</keyword>
<feature type="domain" description="Glycosyltransferase 61 catalytic" evidence="1">
    <location>
        <begin position="122"/>
        <end position="300"/>
    </location>
</feature>
<dbReference type="AlphaFoldDB" id="A0A8G2CKF8"/>
<dbReference type="GO" id="GO:0016757">
    <property type="term" value="F:glycosyltransferase activity"/>
    <property type="evidence" value="ECO:0007669"/>
    <property type="project" value="InterPro"/>
</dbReference>
<proteinExistence type="predicted"/>
<evidence type="ECO:0000313" key="3">
    <source>
        <dbReference type="Proteomes" id="UP000186308"/>
    </source>
</evidence>
<sequence>MLVASGVGRVRLAAARAPAAMPAVAIGDAAFISDYYRRYHSECPAPAPFDLAMLGPMPVTLGGPGLIWSGNRLLDDNTMMPIYVRPELDRPGSTMLPAALALPARRERRLGLVFHGWGVQVYGHFLIEMLPKLLLAQRFPALFGAALPVLDRQMSGWLIEILERHCGIDPARAIWFDSAHERLDLDQALLLPLLTRAEGYHPLVSPLIDAFASGVGQQPAEPAPRLFVARGDFANPAAPRRRLANEVALADIAEARFGFRIVRPERLSFAEQVGLFAQANIILGQAGSGMHNALFAPRGAISGMIRFPAPDQSAIAALRGQGIAYLTEGISEIEPHVFQADPDLFTRFVERLIAYP</sequence>
<evidence type="ECO:0000313" key="2">
    <source>
        <dbReference type="EMBL" id="SIQ76577.1"/>
    </source>
</evidence>
<comment type="caution">
    <text evidence="2">The sequence shown here is derived from an EMBL/GenBank/DDBJ whole genome shotgun (WGS) entry which is preliminary data.</text>
</comment>
<dbReference type="Pfam" id="PF04577">
    <property type="entry name" value="Glyco_transf_61"/>
    <property type="match status" value="1"/>
</dbReference>
<protein>
    <recommendedName>
        <fullName evidence="1">Glycosyltransferase 61 catalytic domain-containing protein</fullName>
    </recommendedName>
</protein>
<gene>
    <name evidence="2" type="ORF">SAMN05421828_10924</name>
</gene>
<evidence type="ECO:0000259" key="1">
    <source>
        <dbReference type="Pfam" id="PF04577"/>
    </source>
</evidence>
<name>A0A8G2CKF8_ACIRU</name>